<reference evidence="1 2" key="1">
    <citation type="submission" date="2023-03" db="EMBL/GenBank/DDBJ databases">
        <title>Bacillus Genome Sequencing.</title>
        <authorList>
            <person name="Dunlap C."/>
        </authorList>
    </citation>
    <scope>NUCLEOTIDE SEQUENCE [LARGE SCALE GENOMIC DNA]</scope>
    <source>
        <strain evidence="1 2">B-41290</strain>
    </source>
</reference>
<evidence type="ECO:0008006" key="3">
    <source>
        <dbReference type="Google" id="ProtNLM"/>
    </source>
</evidence>
<comment type="caution">
    <text evidence="1">The sequence shown here is derived from an EMBL/GenBank/DDBJ whole genome shotgun (WGS) entry which is preliminary data.</text>
</comment>
<dbReference type="EMBL" id="JARNBH010000042">
    <property type="protein sequence ID" value="MEC0276904.1"/>
    <property type="molecule type" value="Genomic_DNA"/>
</dbReference>
<name>A0AAW9NL52_9BACI</name>
<sequence>MKKKKGEDKMNATEVKIDRKQMIQASFAKAVKANGKALEKLSKN</sequence>
<protein>
    <recommendedName>
        <fullName evidence="3">YfhE family protein</fullName>
    </recommendedName>
</protein>
<keyword evidence="2" id="KW-1185">Reference proteome</keyword>
<dbReference type="AlphaFoldDB" id="A0AAW9NL52"/>
<organism evidence="1 2">
    <name type="scientific">Peribacillus castrilensis</name>
    <dbReference type="NCBI Taxonomy" id="2897690"/>
    <lineage>
        <taxon>Bacteria</taxon>
        <taxon>Bacillati</taxon>
        <taxon>Bacillota</taxon>
        <taxon>Bacilli</taxon>
        <taxon>Bacillales</taxon>
        <taxon>Bacillaceae</taxon>
        <taxon>Peribacillus</taxon>
    </lineage>
</organism>
<dbReference type="Proteomes" id="UP001307168">
    <property type="component" value="Unassembled WGS sequence"/>
</dbReference>
<accession>A0AAW9NL52</accession>
<evidence type="ECO:0000313" key="1">
    <source>
        <dbReference type="EMBL" id="MEC0276904.1"/>
    </source>
</evidence>
<proteinExistence type="predicted"/>
<dbReference type="RefSeq" id="WP_367408444.1">
    <property type="nucleotide sequence ID" value="NZ_JARNBH010000042.1"/>
</dbReference>
<gene>
    <name evidence="1" type="ORF">P4706_28340</name>
</gene>
<evidence type="ECO:0000313" key="2">
    <source>
        <dbReference type="Proteomes" id="UP001307168"/>
    </source>
</evidence>